<evidence type="ECO:0000313" key="1">
    <source>
        <dbReference type="EMBL" id="GAA2134537.1"/>
    </source>
</evidence>
<proteinExistence type="predicted"/>
<keyword evidence="2" id="KW-1185">Reference proteome</keyword>
<sequence length="236" mass="25991">MAVEAVLLESPTMRATVAERVEVLDRVRALVLLPDGVHVTTEGVAAYFGVGEQIIYSLVHDHRAELTSNGYIVVTGRRLTSLKEVCGINSRARALALFTRRTVLNVAMLLRDSETARQVRCYLLDAEEAGRRRPVDNPPPPAVDNLPEGSVDAAVARLAERVVRQVVATAVTPLLNALVTEVGHNSSKIDAMTDRVDRLERIVLDDEEKAIARRRLRMLRALDEGAEEEGLDELLV</sequence>
<evidence type="ECO:0008006" key="3">
    <source>
        <dbReference type="Google" id="ProtNLM"/>
    </source>
</evidence>
<gene>
    <name evidence="1" type="ORF">GCM10009760_11970</name>
</gene>
<dbReference type="RefSeq" id="WP_344461466.1">
    <property type="nucleotide sequence ID" value="NZ_BAAANT010000004.1"/>
</dbReference>
<organism evidence="1 2">
    <name type="scientific">Kitasatospora kazusensis</name>
    <dbReference type="NCBI Taxonomy" id="407974"/>
    <lineage>
        <taxon>Bacteria</taxon>
        <taxon>Bacillati</taxon>
        <taxon>Actinomycetota</taxon>
        <taxon>Actinomycetes</taxon>
        <taxon>Kitasatosporales</taxon>
        <taxon>Streptomycetaceae</taxon>
        <taxon>Kitasatospora</taxon>
    </lineage>
</organism>
<reference evidence="1 2" key="1">
    <citation type="journal article" date="2019" name="Int. J. Syst. Evol. Microbiol.">
        <title>The Global Catalogue of Microorganisms (GCM) 10K type strain sequencing project: providing services to taxonomists for standard genome sequencing and annotation.</title>
        <authorList>
            <consortium name="The Broad Institute Genomics Platform"/>
            <consortium name="The Broad Institute Genome Sequencing Center for Infectious Disease"/>
            <person name="Wu L."/>
            <person name="Ma J."/>
        </authorList>
    </citation>
    <scope>NUCLEOTIDE SEQUENCE [LARGE SCALE GENOMIC DNA]</scope>
    <source>
        <strain evidence="1 2">JCM 14560</strain>
    </source>
</reference>
<evidence type="ECO:0000313" key="2">
    <source>
        <dbReference type="Proteomes" id="UP001422759"/>
    </source>
</evidence>
<protein>
    <recommendedName>
        <fullName evidence="3">Restriction endonuclease</fullName>
    </recommendedName>
</protein>
<comment type="caution">
    <text evidence="1">The sequence shown here is derived from an EMBL/GenBank/DDBJ whole genome shotgun (WGS) entry which is preliminary data.</text>
</comment>
<accession>A0ABN2YZL0</accession>
<name>A0ABN2YZL0_9ACTN</name>
<dbReference type="Proteomes" id="UP001422759">
    <property type="component" value="Unassembled WGS sequence"/>
</dbReference>
<dbReference type="EMBL" id="BAAANT010000004">
    <property type="protein sequence ID" value="GAA2134537.1"/>
    <property type="molecule type" value="Genomic_DNA"/>
</dbReference>